<dbReference type="SUPFAM" id="SSF51905">
    <property type="entry name" value="FAD/NAD(P)-binding domain"/>
    <property type="match status" value="1"/>
</dbReference>
<dbReference type="InterPro" id="IPR036188">
    <property type="entry name" value="FAD/NAD-bd_sf"/>
</dbReference>
<organism evidence="2">
    <name type="scientific">marine sediment metagenome</name>
    <dbReference type="NCBI Taxonomy" id="412755"/>
    <lineage>
        <taxon>unclassified sequences</taxon>
        <taxon>metagenomes</taxon>
        <taxon>ecological metagenomes</taxon>
    </lineage>
</organism>
<evidence type="ECO:0000313" key="2">
    <source>
        <dbReference type="EMBL" id="GAG04425.1"/>
    </source>
</evidence>
<name>X0UFS1_9ZZZZ</name>
<reference evidence="2" key="1">
    <citation type="journal article" date="2014" name="Front. Microbiol.">
        <title>High frequency of phylogenetically diverse reductive dehalogenase-homologous genes in deep subseafloor sedimentary metagenomes.</title>
        <authorList>
            <person name="Kawai M."/>
            <person name="Futagami T."/>
            <person name="Toyoda A."/>
            <person name="Takaki Y."/>
            <person name="Nishi S."/>
            <person name="Hori S."/>
            <person name="Arai W."/>
            <person name="Tsubouchi T."/>
            <person name="Morono Y."/>
            <person name="Uchiyama I."/>
            <person name="Ito T."/>
            <person name="Fujiyama A."/>
            <person name="Inagaki F."/>
            <person name="Takami H."/>
        </authorList>
    </citation>
    <scope>NUCLEOTIDE SEQUENCE</scope>
    <source>
        <strain evidence="2">Expedition CK06-06</strain>
    </source>
</reference>
<dbReference type="Gene3D" id="3.50.50.60">
    <property type="entry name" value="FAD/NAD(P)-binding domain"/>
    <property type="match status" value="1"/>
</dbReference>
<feature type="non-terminal residue" evidence="2">
    <location>
        <position position="52"/>
    </location>
</feature>
<proteinExistence type="predicted"/>
<comment type="caution">
    <text evidence="2">The sequence shown here is derived from an EMBL/GenBank/DDBJ whole genome shotgun (WGS) entry which is preliminary data.</text>
</comment>
<protein>
    <recommendedName>
        <fullName evidence="1">FAD-dependent urate hydroxylase HpyO/Asp monooxygenase CreE-like FAD/NAD(P)-binding domain-containing protein</fullName>
    </recommendedName>
</protein>
<evidence type="ECO:0000259" key="1">
    <source>
        <dbReference type="Pfam" id="PF13454"/>
    </source>
</evidence>
<dbReference type="InterPro" id="IPR038732">
    <property type="entry name" value="HpyO/CreE_NAD-binding"/>
</dbReference>
<feature type="domain" description="FAD-dependent urate hydroxylase HpyO/Asp monooxygenase CreE-like FAD/NAD(P)-binding" evidence="1">
    <location>
        <begin position="11"/>
        <end position="42"/>
    </location>
</feature>
<sequence>MEAVEHVDVLIVGSGPAGTSTALHLVRQDPDWAWKIVVIDKAVHPREKLCGG</sequence>
<gene>
    <name evidence="2" type="ORF">S01H1_45997</name>
</gene>
<dbReference type="AlphaFoldDB" id="X0UFS1"/>
<dbReference type="Pfam" id="PF13454">
    <property type="entry name" value="NAD_binding_9"/>
    <property type="match status" value="1"/>
</dbReference>
<accession>X0UFS1</accession>
<dbReference type="EMBL" id="BARS01029431">
    <property type="protein sequence ID" value="GAG04425.1"/>
    <property type="molecule type" value="Genomic_DNA"/>
</dbReference>